<evidence type="ECO:0000256" key="7">
    <source>
        <dbReference type="ARBA" id="ARBA00023014"/>
    </source>
</evidence>
<comment type="caution">
    <text evidence="11">The sequence shown here is derived from an EMBL/GenBank/DDBJ whole genome shotgun (WGS) entry which is preliminary data.</text>
</comment>
<organism evidence="11 12">
    <name type="scientific">Cupriavidus pampae</name>
    <dbReference type="NCBI Taxonomy" id="659251"/>
    <lineage>
        <taxon>Bacteria</taxon>
        <taxon>Pseudomonadati</taxon>
        <taxon>Pseudomonadota</taxon>
        <taxon>Betaproteobacteria</taxon>
        <taxon>Burkholderiales</taxon>
        <taxon>Burkholderiaceae</taxon>
        <taxon>Cupriavidus</taxon>
    </lineage>
</organism>
<comment type="cofactor">
    <cofactor evidence="8">
        <name>[4Fe-4S] cluster</name>
        <dbReference type="ChEBI" id="CHEBI:49883"/>
    </cofactor>
    <text evidence="8">Binds 1 [4Fe-4S] cluster. The cluster is coordinated with 3 cysteines and an exchangeable S-adenosyl-L-methionine.</text>
</comment>
<dbReference type="EMBL" id="CAJZAG010000001">
    <property type="protein sequence ID" value="CAG9164307.1"/>
    <property type="molecule type" value="Genomic_DNA"/>
</dbReference>
<dbReference type="SUPFAM" id="SSF102114">
    <property type="entry name" value="Radical SAM enzymes"/>
    <property type="match status" value="1"/>
</dbReference>
<comment type="catalytic activity">
    <reaction evidence="8">
        <text>[PQQ precursor protein] + S-adenosyl-L-methionine = E-Y cross-linked-[PQQ precursor protein] + 5'-deoxyadenosine + L-methionine + H(+)</text>
        <dbReference type="Rhea" id="RHEA:56836"/>
        <dbReference type="Rhea" id="RHEA-COMP:14800"/>
        <dbReference type="Rhea" id="RHEA-COMP:14801"/>
        <dbReference type="ChEBI" id="CHEBI:15378"/>
        <dbReference type="ChEBI" id="CHEBI:17319"/>
        <dbReference type="ChEBI" id="CHEBI:57844"/>
        <dbReference type="ChEBI" id="CHEBI:59789"/>
        <dbReference type="ChEBI" id="CHEBI:141026"/>
        <dbReference type="ChEBI" id="CHEBI:141027"/>
        <dbReference type="EC" id="1.21.98.4"/>
    </reaction>
</comment>
<dbReference type="InterPro" id="IPR058240">
    <property type="entry name" value="rSAM_sf"/>
</dbReference>
<dbReference type="PROSITE" id="PS51918">
    <property type="entry name" value="RADICAL_SAM"/>
    <property type="match status" value="1"/>
</dbReference>
<evidence type="ECO:0000256" key="4">
    <source>
        <dbReference type="ARBA" id="ARBA00022905"/>
    </source>
</evidence>
<evidence type="ECO:0000256" key="5">
    <source>
        <dbReference type="ARBA" id="ARBA00023002"/>
    </source>
</evidence>
<proteinExistence type="inferred from homology"/>
<dbReference type="EC" id="1.21.98.4" evidence="8"/>
<dbReference type="PANTHER" id="PTHR11228">
    <property type="entry name" value="RADICAL SAM DOMAIN PROTEIN"/>
    <property type="match status" value="1"/>
</dbReference>
<dbReference type="CDD" id="cd01335">
    <property type="entry name" value="Radical_SAM"/>
    <property type="match status" value="1"/>
</dbReference>
<keyword evidence="3 8" id="KW-0479">Metal-binding</keyword>
<comment type="pathway">
    <text evidence="8">Cofactor biosynthesis; pyrroloquinoline quinone biosynthesis.</text>
</comment>
<evidence type="ECO:0000313" key="11">
    <source>
        <dbReference type="EMBL" id="CAG9164307.1"/>
    </source>
</evidence>
<dbReference type="GO" id="GO:0016491">
    <property type="term" value="F:oxidoreductase activity"/>
    <property type="evidence" value="ECO:0007669"/>
    <property type="project" value="UniProtKB-KW"/>
</dbReference>
<comment type="function">
    <text evidence="8">Catalyzes the cross-linking of a glutamate residue and a tyrosine residue in the PqqA protein as part of the biosynthesis of pyrroloquinoline quinone (PQQ).</text>
</comment>
<comment type="subunit">
    <text evidence="8">Interacts with PqqD. The interaction is necessary for activity of PqqE.</text>
</comment>
<dbReference type="InterPro" id="IPR050377">
    <property type="entry name" value="Radical_SAM_PqqE_MftC-like"/>
</dbReference>
<name>A0ABM8WAM3_9BURK</name>
<evidence type="ECO:0000313" key="12">
    <source>
        <dbReference type="Proteomes" id="UP000706525"/>
    </source>
</evidence>
<sequence length="402" mass="44256">MSNTPSSVAGLSEPRADSSSPIAQPAPPLWLLAELTYRCPLHCAFCYNPLDYARHDRELDTAQWRRVLTEARALGAAQLGFSGGEPLLRDDLEELVAHARGLGFYTNLITSGVGLTDARLAALREAGLDHIQLSFQDSTREMNDFLSSTRTFALKQRVATLIKAHGYPMVLNCVLHRYNLPHVGAIIEMALEMGAEYLELANTQYYGWAWENRLALMPTETQLREAEAVVAAYREKIGKRCRILFVVPDYYETRPKKCMNGWGSVFLGVAPDGAALPCHAARGLPGLTLPNVAEQSLSDIWYHSDAFQRFRGTAWMPEPCRSCDERENDLGGCRCQAFLLTGDPARTDPVCDKSPDHARVREVVMHGASAALAGHATASEYPLVFRADAASRAFASGDAKAR</sequence>
<feature type="domain" description="Radical SAM core" evidence="10">
    <location>
        <begin position="25"/>
        <end position="240"/>
    </location>
</feature>
<dbReference type="Pfam" id="PF13186">
    <property type="entry name" value="SPASM"/>
    <property type="match status" value="1"/>
</dbReference>
<feature type="binding site" evidence="8">
    <location>
        <position position="46"/>
    </location>
    <ligand>
        <name>[4Fe-4S] cluster</name>
        <dbReference type="ChEBI" id="CHEBI:49883"/>
        <note>4Fe-4S-S-AdoMet</note>
    </ligand>
</feature>
<keyword evidence="7 8" id="KW-0411">Iron-sulfur</keyword>
<keyword evidence="5 8" id="KW-0560">Oxidoreductase</keyword>
<evidence type="ECO:0000256" key="8">
    <source>
        <dbReference type="HAMAP-Rule" id="MF_00660"/>
    </source>
</evidence>
<feature type="binding site" evidence="8">
    <location>
        <position position="43"/>
    </location>
    <ligand>
        <name>[4Fe-4S] cluster</name>
        <dbReference type="ChEBI" id="CHEBI:49883"/>
        <note>4Fe-4S-S-AdoMet</note>
    </ligand>
</feature>
<dbReference type="SFLD" id="SFLDG01386">
    <property type="entry name" value="main_SPASM_domain-containing"/>
    <property type="match status" value="1"/>
</dbReference>
<dbReference type="InterPro" id="IPR013785">
    <property type="entry name" value="Aldolase_TIM"/>
</dbReference>
<comment type="similarity">
    <text evidence="8">Belongs to the radical SAM superfamily. PqqE family.</text>
</comment>
<feature type="binding site" evidence="8">
    <location>
        <position position="39"/>
    </location>
    <ligand>
        <name>[4Fe-4S] cluster</name>
        <dbReference type="ChEBI" id="CHEBI:49883"/>
        <note>4Fe-4S-S-AdoMet</note>
    </ligand>
</feature>
<keyword evidence="12" id="KW-1185">Reference proteome</keyword>
<dbReference type="InterPro" id="IPR006638">
    <property type="entry name" value="Elp3/MiaA/NifB-like_rSAM"/>
</dbReference>
<dbReference type="Pfam" id="PF04055">
    <property type="entry name" value="Radical_SAM"/>
    <property type="match status" value="1"/>
</dbReference>
<evidence type="ECO:0000256" key="6">
    <source>
        <dbReference type="ARBA" id="ARBA00023004"/>
    </source>
</evidence>
<dbReference type="HAMAP" id="MF_00660">
    <property type="entry name" value="PqqE"/>
    <property type="match status" value="1"/>
</dbReference>
<dbReference type="InterPro" id="IPR011843">
    <property type="entry name" value="PQQ_synth_PqqE_bac"/>
</dbReference>
<dbReference type="Proteomes" id="UP000706525">
    <property type="component" value="Unassembled WGS sequence"/>
</dbReference>
<feature type="region of interest" description="Disordered" evidence="9">
    <location>
        <begin position="1"/>
        <end position="22"/>
    </location>
</feature>
<dbReference type="SMART" id="SM00729">
    <property type="entry name" value="Elp3"/>
    <property type="match status" value="1"/>
</dbReference>
<evidence type="ECO:0000259" key="10">
    <source>
        <dbReference type="PROSITE" id="PS51918"/>
    </source>
</evidence>
<accession>A0ABM8WAM3</accession>
<dbReference type="PANTHER" id="PTHR11228:SF7">
    <property type="entry name" value="PQQA PEPTIDE CYCLASE"/>
    <property type="match status" value="1"/>
</dbReference>
<gene>
    <name evidence="8 11" type="primary">pqqE</name>
    <name evidence="11" type="ORF">LMG32289_00650</name>
</gene>
<dbReference type="PIRSF" id="PIRSF037420">
    <property type="entry name" value="PQQ_syn_pqqE"/>
    <property type="match status" value="1"/>
</dbReference>
<keyword evidence="6 8" id="KW-0408">Iron</keyword>
<evidence type="ECO:0000256" key="9">
    <source>
        <dbReference type="SAM" id="MobiDB-lite"/>
    </source>
</evidence>
<dbReference type="SFLD" id="SFLDF00280">
    <property type="entry name" value="coenzyme_PQQ_synthesis_protein"/>
    <property type="match status" value="1"/>
</dbReference>
<dbReference type="InterPro" id="IPR017200">
    <property type="entry name" value="PqqE-like"/>
</dbReference>
<keyword evidence="4 8" id="KW-0884">PQQ biosynthesis</keyword>
<evidence type="ECO:0000256" key="1">
    <source>
        <dbReference type="ARBA" id="ARBA00022485"/>
    </source>
</evidence>
<dbReference type="Gene3D" id="3.20.20.70">
    <property type="entry name" value="Aldolase class I"/>
    <property type="match status" value="1"/>
</dbReference>
<evidence type="ECO:0000256" key="3">
    <source>
        <dbReference type="ARBA" id="ARBA00022723"/>
    </source>
</evidence>
<dbReference type="NCBIfam" id="TIGR04085">
    <property type="entry name" value="rSAM_more_4Fe4S"/>
    <property type="match status" value="1"/>
</dbReference>
<dbReference type="SFLD" id="SFLDG01067">
    <property type="entry name" value="SPASM/twitch_domain_containing"/>
    <property type="match status" value="1"/>
</dbReference>
<keyword evidence="1 8" id="KW-0004">4Fe-4S</keyword>
<evidence type="ECO:0000256" key="2">
    <source>
        <dbReference type="ARBA" id="ARBA00022691"/>
    </source>
</evidence>
<dbReference type="NCBIfam" id="TIGR02109">
    <property type="entry name" value="PQQ_syn_pqqE"/>
    <property type="match status" value="1"/>
</dbReference>
<reference evidence="11 12" key="1">
    <citation type="submission" date="2021-08" db="EMBL/GenBank/DDBJ databases">
        <authorList>
            <person name="Peeters C."/>
        </authorList>
    </citation>
    <scope>NUCLEOTIDE SEQUENCE [LARGE SCALE GENOMIC DNA]</scope>
    <source>
        <strain evidence="11 12">LMG 32289</strain>
    </source>
</reference>
<dbReference type="CDD" id="cd21119">
    <property type="entry name" value="SPASM_PqqE"/>
    <property type="match status" value="1"/>
</dbReference>
<keyword evidence="2 8" id="KW-0949">S-adenosyl-L-methionine</keyword>
<protein>
    <recommendedName>
        <fullName evidence="8">PqqA peptide cyclase</fullName>
        <ecNumber evidence="8">1.21.98.4</ecNumber>
    </recommendedName>
    <alternativeName>
        <fullName evidence="8">Coenzyme PQQ synthesis protein E</fullName>
    </alternativeName>
</protein>
<dbReference type="SFLD" id="SFLDS00029">
    <property type="entry name" value="Radical_SAM"/>
    <property type="match status" value="1"/>
</dbReference>
<dbReference type="InterPro" id="IPR023885">
    <property type="entry name" value="4Fe4S-binding_SPASM_dom"/>
</dbReference>
<dbReference type="InterPro" id="IPR007197">
    <property type="entry name" value="rSAM"/>
</dbReference>